<dbReference type="STRING" id="915471.SAMN05216201_103111"/>
<dbReference type="InterPro" id="IPR002477">
    <property type="entry name" value="Peptidoglycan-bd-like"/>
</dbReference>
<dbReference type="InterPro" id="IPR045380">
    <property type="entry name" value="LD_TPept_scaffold_dom"/>
</dbReference>
<evidence type="ECO:0000259" key="9">
    <source>
        <dbReference type="PROSITE" id="PS52029"/>
    </source>
</evidence>
<dbReference type="GO" id="GO:0071555">
    <property type="term" value="P:cell wall organization"/>
    <property type="evidence" value="ECO:0007669"/>
    <property type="project" value="UniProtKB-UniRule"/>
</dbReference>
<name>A0A1H6UVG8_9PSED</name>
<dbReference type="AlphaFoldDB" id="A0A1H6UVG8"/>
<keyword evidence="5 7" id="KW-0573">Peptidoglycan synthesis</keyword>
<dbReference type="InterPro" id="IPR036365">
    <property type="entry name" value="PGBD-like_sf"/>
</dbReference>
<accession>A0A1H6UVG8</accession>
<dbReference type="GO" id="GO:0016740">
    <property type="term" value="F:transferase activity"/>
    <property type="evidence" value="ECO:0007669"/>
    <property type="project" value="UniProtKB-KW"/>
</dbReference>
<evidence type="ECO:0000256" key="4">
    <source>
        <dbReference type="ARBA" id="ARBA00022960"/>
    </source>
</evidence>
<dbReference type="Proteomes" id="UP000242930">
    <property type="component" value="Unassembled WGS sequence"/>
</dbReference>
<evidence type="ECO:0000256" key="8">
    <source>
        <dbReference type="SAM" id="SignalP"/>
    </source>
</evidence>
<dbReference type="InterPro" id="IPR038063">
    <property type="entry name" value="Transpep_catalytic_dom"/>
</dbReference>
<dbReference type="GO" id="GO:0008360">
    <property type="term" value="P:regulation of cell shape"/>
    <property type="evidence" value="ECO:0007669"/>
    <property type="project" value="UniProtKB-UniRule"/>
</dbReference>
<keyword evidence="8" id="KW-0732">Signal</keyword>
<dbReference type="InterPro" id="IPR052905">
    <property type="entry name" value="LD-transpeptidase_YkuD-like"/>
</dbReference>
<proteinExistence type="inferred from homology"/>
<feature type="domain" description="L,D-TPase catalytic" evidence="9">
    <location>
        <begin position="312"/>
        <end position="487"/>
    </location>
</feature>
<keyword evidence="11" id="KW-1185">Reference proteome</keyword>
<dbReference type="Pfam" id="PF01471">
    <property type="entry name" value="PG_binding_1"/>
    <property type="match status" value="1"/>
</dbReference>
<reference evidence="11" key="1">
    <citation type="submission" date="2016-10" db="EMBL/GenBank/DDBJ databases">
        <authorList>
            <person name="Varghese N."/>
            <person name="Submissions S."/>
        </authorList>
    </citation>
    <scope>NUCLEOTIDE SEQUENCE [LARGE SCALE GENOMIC DNA]</scope>
    <source>
        <strain evidence="11">LMG 25967</strain>
    </source>
</reference>
<dbReference type="InterPro" id="IPR036366">
    <property type="entry name" value="PGBDSf"/>
</dbReference>
<dbReference type="CDD" id="cd16913">
    <property type="entry name" value="YkuD_like"/>
    <property type="match status" value="1"/>
</dbReference>
<dbReference type="Pfam" id="PF03734">
    <property type="entry name" value="YkuD"/>
    <property type="match status" value="1"/>
</dbReference>
<evidence type="ECO:0000256" key="5">
    <source>
        <dbReference type="ARBA" id="ARBA00022984"/>
    </source>
</evidence>
<dbReference type="UniPathway" id="UPA00219"/>
<organism evidence="10 11">
    <name type="scientific">Pseudomonas linyingensis</name>
    <dbReference type="NCBI Taxonomy" id="915471"/>
    <lineage>
        <taxon>Bacteria</taxon>
        <taxon>Pseudomonadati</taxon>
        <taxon>Pseudomonadota</taxon>
        <taxon>Gammaproteobacteria</taxon>
        <taxon>Pseudomonadales</taxon>
        <taxon>Pseudomonadaceae</taxon>
        <taxon>Pseudomonas</taxon>
    </lineage>
</organism>
<dbReference type="EMBL" id="FNZE01000003">
    <property type="protein sequence ID" value="SEI92065.1"/>
    <property type="molecule type" value="Genomic_DNA"/>
</dbReference>
<dbReference type="PANTHER" id="PTHR41533">
    <property type="entry name" value="L,D-TRANSPEPTIDASE HI_1667-RELATED"/>
    <property type="match status" value="1"/>
</dbReference>
<evidence type="ECO:0000313" key="11">
    <source>
        <dbReference type="Proteomes" id="UP000242930"/>
    </source>
</evidence>
<feature type="active site" description="Nucleophile" evidence="7">
    <location>
        <position position="459"/>
    </location>
</feature>
<sequence length="547" mass="61273">MSKKHTPWLAILLLASPFSFSSAAAQDAEAGEVIRLELEQPQLNCAAPVLRLSATDRATLQDFYQQQAFAPVWRRGSRLERLVEQLEQLADDGLDPHGYQAATLRRLAQSRAERQSPCTDVLASHAYLQALQHLSWGRLDAAQVEPIWHSPRTPAPVRPVAPPPFAVSGLDDLAGAFAQARPQFELYRKLRSTWSEVRRQPLPQWQRVPGGPLLRPGRHDPRVLALAQRLASEGFLSEAAVEARAQNPDIDPYDPLLVDAVEAYQRAHLLKDDGIVGPATLTELNVSPAARRDQLRVNLERLRWLAREAEPTMVLVDIAGAKISYYQNGQRRWQARTQVGRAERQTPLLKSRISHLTINPTWTVPPTIFREDKLPEIRRDIGYLSKNRIRVLDPAGNQLDPHQIDWSNPPGILLRQDAGPDSALGVVAIRFPNPFSVYLHDTPNQHLFDKLPRVFSSGCVRVEQVAELLDFLLADATPAERARIATIQASGTTKDVNLPRPVTILLAYWTVEVGDDGRLHYRPDLYHRDAALLTALEQAERRLGVVP</sequence>
<dbReference type="Gene3D" id="1.10.101.10">
    <property type="entry name" value="PGBD-like superfamily/PGBD"/>
    <property type="match status" value="1"/>
</dbReference>
<comment type="pathway">
    <text evidence="1 7">Cell wall biogenesis; peptidoglycan biosynthesis.</text>
</comment>
<keyword evidence="6 7" id="KW-0961">Cell wall biogenesis/degradation</keyword>
<dbReference type="PROSITE" id="PS52029">
    <property type="entry name" value="LD_TPASE"/>
    <property type="match status" value="1"/>
</dbReference>
<evidence type="ECO:0000256" key="1">
    <source>
        <dbReference type="ARBA" id="ARBA00004752"/>
    </source>
</evidence>
<keyword evidence="4 7" id="KW-0133">Cell shape</keyword>
<evidence type="ECO:0000256" key="6">
    <source>
        <dbReference type="ARBA" id="ARBA00023316"/>
    </source>
</evidence>
<evidence type="ECO:0000313" key="10">
    <source>
        <dbReference type="EMBL" id="SEI92065.1"/>
    </source>
</evidence>
<keyword evidence="3" id="KW-0808">Transferase</keyword>
<dbReference type="GO" id="GO:0004180">
    <property type="term" value="F:carboxypeptidase activity"/>
    <property type="evidence" value="ECO:0007669"/>
    <property type="project" value="UniProtKB-ARBA"/>
</dbReference>
<dbReference type="OrthoDB" id="9778545at2"/>
<feature type="chain" id="PRO_5017419831" evidence="8">
    <location>
        <begin position="25"/>
        <end position="547"/>
    </location>
</feature>
<feature type="signal peptide" evidence="8">
    <location>
        <begin position="1"/>
        <end position="24"/>
    </location>
</feature>
<protein>
    <submittedName>
        <fullName evidence="10">Murein L,D-transpeptidase YcbB/YkuD</fullName>
    </submittedName>
</protein>
<dbReference type="SUPFAM" id="SSF141523">
    <property type="entry name" value="L,D-transpeptidase catalytic domain-like"/>
    <property type="match status" value="1"/>
</dbReference>
<dbReference type="PANTHER" id="PTHR41533:SF2">
    <property type="entry name" value="BLR7131 PROTEIN"/>
    <property type="match status" value="1"/>
</dbReference>
<evidence type="ECO:0000256" key="2">
    <source>
        <dbReference type="ARBA" id="ARBA00005992"/>
    </source>
</evidence>
<evidence type="ECO:0000256" key="3">
    <source>
        <dbReference type="ARBA" id="ARBA00022679"/>
    </source>
</evidence>
<dbReference type="Pfam" id="PF20142">
    <property type="entry name" value="Scaffold"/>
    <property type="match status" value="1"/>
</dbReference>
<dbReference type="InterPro" id="IPR005490">
    <property type="entry name" value="LD_TPept_cat_dom"/>
</dbReference>
<dbReference type="GO" id="GO:0009252">
    <property type="term" value="P:peptidoglycan biosynthetic process"/>
    <property type="evidence" value="ECO:0007669"/>
    <property type="project" value="UniProtKB-UniPathway"/>
</dbReference>
<dbReference type="Gene3D" id="2.40.440.10">
    <property type="entry name" value="L,D-transpeptidase catalytic domain-like"/>
    <property type="match status" value="1"/>
</dbReference>
<feature type="active site" description="Proton donor/acceptor" evidence="7">
    <location>
        <position position="440"/>
    </location>
</feature>
<gene>
    <name evidence="10" type="ORF">SAMN05216201_103111</name>
</gene>
<comment type="similarity">
    <text evidence="2">Belongs to the YkuD family.</text>
</comment>
<evidence type="ECO:0000256" key="7">
    <source>
        <dbReference type="PROSITE-ProRule" id="PRU01373"/>
    </source>
</evidence>
<dbReference type="SUPFAM" id="SSF47090">
    <property type="entry name" value="PGBD-like"/>
    <property type="match status" value="1"/>
</dbReference>